<dbReference type="InterPro" id="IPR037066">
    <property type="entry name" value="Plug_dom_sf"/>
</dbReference>
<dbReference type="InterPro" id="IPR013784">
    <property type="entry name" value="Carb-bd-like_fold"/>
</dbReference>
<evidence type="ECO:0000256" key="2">
    <source>
        <dbReference type="ARBA" id="ARBA00023136"/>
    </source>
</evidence>
<accession>A0ABX2FTL1</accession>
<keyword evidence="7" id="KW-0675">Receptor</keyword>
<evidence type="ECO:0000256" key="4">
    <source>
        <dbReference type="SAM" id="MobiDB-lite"/>
    </source>
</evidence>
<evidence type="ECO:0000259" key="5">
    <source>
        <dbReference type="Pfam" id="PF07715"/>
    </source>
</evidence>
<evidence type="ECO:0000256" key="3">
    <source>
        <dbReference type="ARBA" id="ARBA00023237"/>
    </source>
</evidence>
<feature type="domain" description="TonB-dependent receptor plug" evidence="5">
    <location>
        <begin position="153"/>
        <end position="223"/>
    </location>
</feature>
<dbReference type="PANTHER" id="PTHR40980">
    <property type="entry name" value="PLUG DOMAIN-CONTAINING PROTEIN"/>
    <property type="match status" value="1"/>
</dbReference>
<dbReference type="SUPFAM" id="SSF56935">
    <property type="entry name" value="Porins"/>
    <property type="match status" value="1"/>
</dbReference>
<feature type="compositionally biased region" description="Polar residues" evidence="4">
    <location>
        <begin position="372"/>
        <end position="381"/>
    </location>
</feature>
<dbReference type="SUPFAM" id="SSF49452">
    <property type="entry name" value="Starch-binding domain-like"/>
    <property type="match status" value="1"/>
</dbReference>
<feature type="domain" description="Outer membrane protein beta-barrel" evidence="6">
    <location>
        <begin position="398"/>
        <end position="796"/>
    </location>
</feature>
<dbReference type="InterPro" id="IPR012910">
    <property type="entry name" value="Plug_dom"/>
</dbReference>
<dbReference type="Gene3D" id="2.170.130.10">
    <property type="entry name" value="TonB-dependent receptor, plug domain"/>
    <property type="match status" value="1"/>
</dbReference>
<dbReference type="Pfam" id="PF14905">
    <property type="entry name" value="OMP_b-brl_3"/>
    <property type="match status" value="1"/>
</dbReference>
<protein>
    <submittedName>
        <fullName evidence="7">Outer membrane receptor protein involved in Fe transport</fullName>
    </submittedName>
</protein>
<dbReference type="Pfam" id="PF07715">
    <property type="entry name" value="Plug"/>
    <property type="match status" value="1"/>
</dbReference>
<dbReference type="EMBL" id="JABSNP010000014">
    <property type="protein sequence ID" value="NRT20178.1"/>
    <property type="molecule type" value="Genomic_DNA"/>
</dbReference>
<dbReference type="Gene3D" id="2.60.40.1120">
    <property type="entry name" value="Carboxypeptidase-like, regulatory domain"/>
    <property type="match status" value="1"/>
</dbReference>
<evidence type="ECO:0000259" key="6">
    <source>
        <dbReference type="Pfam" id="PF14905"/>
    </source>
</evidence>
<evidence type="ECO:0000313" key="7">
    <source>
        <dbReference type="EMBL" id="NRT20178.1"/>
    </source>
</evidence>
<name>A0ABX2FTL1_9BACT</name>
<sequence>MRFFTDYLKRGGVAALFFFVGLAGARAQTGSVRGTLLDAATQQPVPFADVILRRAGADSALVAGAQTTATGAFALERLPLGAYSLRALAVGYRPARMAVALTAAAPALQLGPLRVRAAATQLKGVVVTAERPAVSNSLDKLVVDVSKDLTATGGTAIDALQNVPSVTVDQTGAVSLRGSTNVQIFVDGKPTNTTLDQIPASSIQSIEVVTNPSARYDAAGSAGLLNIVLKKDRRDGLNGQAAVNVGTQDKYSTSLGLNYHRGRLNAFGSYDFRQDRRTSYGTLDQTTTFAPTDPATGLPGAPQTLLLHQDRSGVAYQTSHAVRLGLDFELTPTQTLTLAVQPRFNRQAGADQLLSRQQNTADGRPVLLGTNDRANTNQGHSRSADATLDYRRTWGDAQPGRELTASATYAPAQNDNETSARIRYLPNDSATTQQQRPTNRLLQAAAQVDYVHPLGEKSRLETGLRSTLNRYDLDYFFRSATPLRFDPSNRFVYTQHVQAAYATYAGARGKLRYQGGVRAELTNQAGDQQTTGEQSARHYLDLFPSAVLAYDFTADRQVRLSYSRRIQRPDAGELNPFPDRSDQLNLVTGNPLLLPEYVQAFELGHQQTFASGTSLSFNGFYRLESNTAQGFRQVITDPLTGYVVTNTTRLNLGTEYTAGLEVVGATALTSFWKLNGNASTFRRIIKGSGAGTAINTSAQVYTARLNTVLTPVKKLDLQLALNYRSPVNTPQGQRLASFNVDAAAKYTVLHERGTITLRATDLFNTLRFGFDTYSPGLTAFNRFKRESRIGFLGFSYRFGQAQAGKPKKNEQPDEAGGGFE</sequence>
<comment type="caution">
    <text evidence="7">The sequence shown here is derived from an EMBL/GenBank/DDBJ whole genome shotgun (WGS) entry which is preliminary data.</text>
</comment>
<dbReference type="InterPro" id="IPR041700">
    <property type="entry name" value="OMP_b-brl_3"/>
</dbReference>
<evidence type="ECO:0000313" key="8">
    <source>
        <dbReference type="Proteomes" id="UP000779507"/>
    </source>
</evidence>
<keyword evidence="8" id="KW-1185">Reference proteome</keyword>
<reference evidence="7 8" key="1">
    <citation type="submission" date="2020-05" db="EMBL/GenBank/DDBJ databases">
        <title>Genomic Encyclopedia of Type Strains, Phase IV (KMG-V): Genome sequencing to study the core and pangenomes of soil and plant-associated prokaryotes.</title>
        <authorList>
            <person name="Whitman W."/>
        </authorList>
    </citation>
    <scope>NUCLEOTIDE SEQUENCE [LARGE SCALE GENOMIC DNA]</scope>
    <source>
        <strain evidence="7 8">9A</strain>
    </source>
</reference>
<keyword evidence="2" id="KW-0472">Membrane</keyword>
<feature type="region of interest" description="Disordered" evidence="4">
    <location>
        <begin position="354"/>
        <end position="389"/>
    </location>
</feature>
<dbReference type="RefSeq" id="WP_173810960.1">
    <property type="nucleotide sequence ID" value="NZ_JABSNP010000014.1"/>
</dbReference>
<dbReference type="PANTHER" id="PTHR40980:SF4">
    <property type="entry name" value="TONB-DEPENDENT RECEPTOR-LIKE BETA-BARREL DOMAIN-CONTAINING PROTEIN"/>
    <property type="match status" value="1"/>
</dbReference>
<organism evidence="7 8">
    <name type="scientific">Hymenobacter caeli</name>
    <dbReference type="NCBI Taxonomy" id="2735894"/>
    <lineage>
        <taxon>Bacteria</taxon>
        <taxon>Pseudomonadati</taxon>
        <taxon>Bacteroidota</taxon>
        <taxon>Cytophagia</taxon>
        <taxon>Cytophagales</taxon>
        <taxon>Hymenobacteraceae</taxon>
        <taxon>Hymenobacter</taxon>
    </lineage>
</organism>
<comment type="subcellular location">
    <subcellularLocation>
        <location evidence="1">Cell outer membrane</location>
    </subcellularLocation>
</comment>
<dbReference type="Pfam" id="PF13620">
    <property type="entry name" value="CarboxypepD_reg"/>
    <property type="match status" value="1"/>
</dbReference>
<proteinExistence type="predicted"/>
<keyword evidence="3" id="KW-0998">Cell outer membrane</keyword>
<dbReference type="Gene3D" id="2.40.170.20">
    <property type="entry name" value="TonB-dependent receptor, beta-barrel domain"/>
    <property type="match status" value="1"/>
</dbReference>
<gene>
    <name evidence="7" type="ORF">HNP98_003017</name>
</gene>
<evidence type="ECO:0000256" key="1">
    <source>
        <dbReference type="ARBA" id="ARBA00004442"/>
    </source>
</evidence>
<dbReference type="Proteomes" id="UP000779507">
    <property type="component" value="Unassembled WGS sequence"/>
</dbReference>
<dbReference type="InterPro" id="IPR036942">
    <property type="entry name" value="Beta-barrel_TonB_sf"/>
</dbReference>